<organism evidence="7 8">
    <name type="scientific">Actinoplanes cyaneus</name>
    <dbReference type="NCBI Taxonomy" id="52696"/>
    <lineage>
        <taxon>Bacteria</taxon>
        <taxon>Bacillati</taxon>
        <taxon>Actinomycetota</taxon>
        <taxon>Actinomycetes</taxon>
        <taxon>Micromonosporales</taxon>
        <taxon>Micromonosporaceae</taxon>
        <taxon>Actinoplanes</taxon>
    </lineage>
</organism>
<comment type="caution">
    <text evidence="7">The sequence shown here is derived from an EMBL/GenBank/DDBJ whole genome shotgun (WGS) entry which is preliminary data.</text>
</comment>
<dbReference type="RefSeq" id="WP_203752893.1">
    <property type="nucleotide sequence ID" value="NZ_BAAAUC010000024.1"/>
</dbReference>
<dbReference type="InterPro" id="IPR036388">
    <property type="entry name" value="WH-like_DNA-bd_sf"/>
</dbReference>
<evidence type="ECO:0000256" key="3">
    <source>
        <dbReference type="ARBA" id="ARBA00023125"/>
    </source>
</evidence>
<dbReference type="GO" id="GO:0006355">
    <property type="term" value="P:regulation of DNA-templated transcription"/>
    <property type="evidence" value="ECO:0007669"/>
    <property type="project" value="InterPro"/>
</dbReference>
<dbReference type="PANTHER" id="PTHR35807">
    <property type="entry name" value="TRANSCRIPTIONAL REGULATOR REDD-RELATED"/>
    <property type="match status" value="1"/>
</dbReference>
<dbReference type="Pfam" id="PF03704">
    <property type="entry name" value="BTAD"/>
    <property type="match status" value="1"/>
</dbReference>
<dbReference type="GO" id="GO:0000160">
    <property type="term" value="P:phosphorelay signal transduction system"/>
    <property type="evidence" value="ECO:0007669"/>
    <property type="project" value="InterPro"/>
</dbReference>
<dbReference type="PANTHER" id="PTHR35807:SF1">
    <property type="entry name" value="TRANSCRIPTIONAL REGULATOR REDD"/>
    <property type="match status" value="1"/>
</dbReference>
<dbReference type="InterPro" id="IPR011990">
    <property type="entry name" value="TPR-like_helical_dom_sf"/>
</dbReference>
<keyword evidence="4" id="KW-0804">Transcription</keyword>
<dbReference type="InterPro" id="IPR005158">
    <property type="entry name" value="BTAD"/>
</dbReference>
<dbReference type="CDD" id="cd15831">
    <property type="entry name" value="BTAD"/>
    <property type="match status" value="1"/>
</dbReference>
<feature type="DNA-binding region" description="OmpR/PhoB-type" evidence="5">
    <location>
        <begin position="1"/>
        <end position="98"/>
    </location>
</feature>
<dbReference type="Gene3D" id="1.25.40.10">
    <property type="entry name" value="Tetratricopeptide repeat domain"/>
    <property type="match status" value="1"/>
</dbReference>
<evidence type="ECO:0000256" key="4">
    <source>
        <dbReference type="ARBA" id="ARBA00023163"/>
    </source>
</evidence>
<keyword evidence="8" id="KW-1185">Reference proteome</keyword>
<dbReference type="SMART" id="SM00862">
    <property type="entry name" value="Trans_reg_C"/>
    <property type="match status" value="1"/>
</dbReference>
<feature type="domain" description="OmpR/PhoB-type" evidence="6">
    <location>
        <begin position="1"/>
        <end position="98"/>
    </location>
</feature>
<dbReference type="SUPFAM" id="SSF48452">
    <property type="entry name" value="TPR-like"/>
    <property type="match status" value="1"/>
</dbReference>
<evidence type="ECO:0000256" key="5">
    <source>
        <dbReference type="PROSITE-ProRule" id="PRU01091"/>
    </source>
</evidence>
<protein>
    <recommendedName>
        <fullName evidence="6">OmpR/PhoB-type domain-containing protein</fullName>
    </recommendedName>
</protein>
<dbReference type="GO" id="GO:0003677">
    <property type="term" value="F:DNA binding"/>
    <property type="evidence" value="ECO:0007669"/>
    <property type="project" value="UniProtKB-UniRule"/>
</dbReference>
<dbReference type="PROSITE" id="PS51755">
    <property type="entry name" value="OMPR_PHOB"/>
    <property type="match status" value="1"/>
</dbReference>
<dbReference type="EMBL" id="BOMH01000068">
    <property type="protein sequence ID" value="GID69891.1"/>
    <property type="molecule type" value="Genomic_DNA"/>
</dbReference>
<evidence type="ECO:0000259" key="6">
    <source>
        <dbReference type="PROSITE" id="PS51755"/>
    </source>
</evidence>
<dbReference type="InterPro" id="IPR001867">
    <property type="entry name" value="OmpR/PhoB-type_DNA-bd"/>
</dbReference>
<sequence length="277" mass="31533">MRFNLLGPMEIIADDGRRCALTASKLAQVLALLLLKSNEITGIDLLVQELWGDEPPKSALTTLQTYVYHARRMFVREGLIPKSRVLLLTRPRGYAIEVEPDEVDIKVFERLVKQGRAELDDGHAEQAAARLREALDLWRGPALASITIGNVLQAHVTHLDELRIRAIELRIEAEKRLGRHRELLPELRSLVVAYPLNEWFHGQLITALYRSGRRAEALQAYQDLRRILRDELGIEPAAEVQRLQQEVLNPRVDNRAGPVNRFATQLDVAPRRQAHVL</sequence>
<dbReference type="Proteomes" id="UP000619479">
    <property type="component" value="Unassembled WGS sequence"/>
</dbReference>
<gene>
    <name evidence="7" type="ORF">Acy02nite_77720</name>
</gene>
<dbReference type="SMART" id="SM01043">
    <property type="entry name" value="BTAD"/>
    <property type="match status" value="1"/>
</dbReference>
<evidence type="ECO:0000313" key="7">
    <source>
        <dbReference type="EMBL" id="GID69891.1"/>
    </source>
</evidence>
<comment type="similarity">
    <text evidence="1">Belongs to the AfsR/DnrI/RedD regulatory family.</text>
</comment>
<accession>A0A919MG59</accession>
<dbReference type="InterPro" id="IPR051677">
    <property type="entry name" value="AfsR-DnrI-RedD_regulator"/>
</dbReference>
<reference evidence="7" key="1">
    <citation type="submission" date="2021-01" db="EMBL/GenBank/DDBJ databases">
        <title>Whole genome shotgun sequence of Actinoplanes cyaneus NBRC 14990.</title>
        <authorList>
            <person name="Komaki H."/>
            <person name="Tamura T."/>
        </authorList>
    </citation>
    <scope>NUCLEOTIDE SEQUENCE</scope>
    <source>
        <strain evidence="7">NBRC 14990</strain>
    </source>
</reference>
<dbReference type="AlphaFoldDB" id="A0A919MG59"/>
<evidence type="ECO:0000256" key="1">
    <source>
        <dbReference type="ARBA" id="ARBA00005820"/>
    </source>
</evidence>
<dbReference type="FunFam" id="1.25.40.10:FF:000222">
    <property type="entry name" value="SARP family transcriptional regulator"/>
    <property type="match status" value="1"/>
</dbReference>
<dbReference type="SUPFAM" id="SSF46894">
    <property type="entry name" value="C-terminal effector domain of the bipartite response regulators"/>
    <property type="match status" value="1"/>
</dbReference>
<proteinExistence type="inferred from homology"/>
<dbReference type="InterPro" id="IPR016032">
    <property type="entry name" value="Sig_transdc_resp-reg_C-effctor"/>
</dbReference>
<dbReference type="Gene3D" id="1.10.10.10">
    <property type="entry name" value="Winged helix-like DNA-binding domain superfamily/Winged helix DNA-binding domain"/>
    <property type="match status" value="1"/>
</dbReference>
<evidence type="ECO:0000256" key="2">
    <source>
        <dbReference type="ARBA" id="ARBA00023015"/>
    </source>
</evidence>
<keyword evidence="2" id="KW-0805">Transcription regulation</keyword>
<evidence type="ECO:0000313" key="8">
    <source>
        <dbReference type="Proteomes" id="UP000619479"/>
    </source>
</evidence>
<keyword evidence="3 5" id="KW-0238">DNA-binding</keyword>
<name>A0A919MG59_9ACTN</name>